<keyword evidence="2" id="KW-1185">Reference proteome</keyword>
<dbReference type="STRING" id="261392.SAMN02745149_01982"/>
<name>A0A1T4MG98_TREPO</name>
<reference evidence="1 2" key="1">
    <citation type="submission" date="2017-02" db="EMBL/GenBank/DDBJ databases">
        <authorList>
            <person name="Peterson S.W."/>
        </authorList>
    </citation>
    <scope>NUCLEOTIDE SEQUENCE [LARGE SCALE GENOMIC DNA]</scope>
    <source>
        <strain evidence="1 2">ATCC BAA-908</strain>
    </source>
</reference>
<accession>A0A1T4MG98</accession>
<organism evidence="1 2">
    <name type="scientific">Treponema porcinum</name>
    <dbReference type="NCBI Taxonomy" id="261392"/>
    <lineage>
        <taxon>Bacteria</taxon>
        <taxon>Pseudomonadati</taxon>
        <taxon>Spirochaetota</taxon>
        <taxon>Spirochaetia</taxon>
        <taxon>Spirochaetales</taxon>
        <taxon>Treponemataceae</taxon>
        <taxon>Treponema</taxon>
    </lineage>
</organism>
<dbReference type="EMBL" id="FUWG01000015">
    <property type="protein sequence ID" value="SJZ65943.1"/>
    <property type="molecule type" value="Genomic_DNA"/>
</dbReference>
<dbReference type="Proteomes" id="UP000190423">
    <property type="component" value="Unassembled WGS sequence"/>
</dbReference>
<evidence type="ECO:0000313" key="2">
    <source>
        <dbReference type="Proteomes" id="UP000190423"/>
    </source>
</evidence>
<gene>
    <name evidence="1" type="ORF">SAMN02745149_01982</name>
</gene>
<dbReference type="SUPFAM" id="SSF53756">
    <property type="entry name" value="UDP-Glycosyltransferase/glycogen phosphorylase"/>
    <property type="match status" value="1"/>
</dbReference>
<sequence>MKILYTIDNPFDSSNPYFREMIYNLQAIDSSIVLDYGIRKFWSSETFSYDIIHIQFPHFLLKTGSRTECHTAHELDCRLKLLKSKNIKIVVTCHNLKPHYKKLTDENESYDIVYRSVDVIYHLGAFSLSFCEKKFPSARHKLLEHPVYDDLYTFLPARQVAYQTLKLSSSFRYILCLGAFRADEERALLIKLLKELNKHSVKVIAPSFFCIKFTKNPFLFFNRIVTFIKYKLLYKDIIFSGKSVPDELLPYYMSVADIALLQRVKILNSGSLPLNFYFGNVVVGPDVGNVGEILKKTGNPVFNVENTSTLKTAVDEAFSLYNTGYGEKNRRYALENWCISLIAQKQYMYYKELLHLTNINIGRGGGT</sequence>
<protein>
    <submittedName>
        <fullName evidence="1">Uncharacterized protein</fullName>
    </submittedName>
</protein>
<dbReference type="AlphaFoldDB" id="A0A1T4MG98"/>
<proteinExistence type="predicted"/>
<evidence type="ECO:0000313" key="1">
    <source>
        <dbReference type="EMBL" id="SJZ65943.1"/>
    </source>
</evidence>